<dbReference type="GO" id="GO:0004888">
    <property type="term" value="F:transmembrane signaling receptor activity"/>
    <property type="evidence" value="ECO:0007669"/>
    <property type="project" value="InterPro"/>
</dbReference>
<keyword evidence="3 8" id="KW-1133">Transmembrane helix</keyword>
<evidence type="ECO:0000259" key="9">
    <source>
        <dbReference type="PROSITE" id="PS50111"/>
    </source>
</evidence>
<feature type="transmembrane region" description="Helical" evidence="8">
    <location>
        <begin position="182"/>
        <end position="202"/>
    </location>
</feature>
<sequence>MLRTVRSRILFFSCLSVFAVLGLGLLSWAIITKAEQASEQLIKDNLAESWLLEDLEADHRRLQDLAYKVKAQLLLWDEIDDGFQSVQESLEKHWSAIGATPLLAGWANENRDRFAKVQSLLDDLSPGIEEQSYYRVGQVVDFKLFPALEPMLESIADRREASRKQIDAGAQDLLAFLATRQAYLVVGSIAFVLAVLLMTLWLRATVIVRLRRIEHDLNLMEATADLTKVPAVSGRDEVAGVSAALSGLVMKFEGFISDIRKASDSLDHRSASLDAQAGDVQASTDRTRSQIMDVSQSMSAIADQATAIEVASANAADTVRQAATANDGVQEGLRHSESGAEHAIEVIARVSSAIQELGGSTVRIEQVIGVIADIAEQTNLLALNAAIEAARAGEHGRGFAVVADEVRTLSRRTADSTTQISQWVRDLVQGVGNVDGLLAEMREAGVGNRNNLDALKDHLIELGSRFKDLQTRTDEINAAVCHQRDEIQRVGQRSAVLDDSADSLSRSVDSTRKISEALGQESVSMRQLIARFRTT</sequence>
<dbReference type="InterPro" id="IPR004089">
    <property type="entry name" value="MCPsignal_dom"/>
</dbReference>
<protein>
    <submittedName>
        <fullName evidence="10">Methyl-accepting chemotaxis sensory transducer</fullName>
    </submittedName>
</protein>
<evidence type="ECO:0000256" key="3">
    <source>
        <dbReference type="ARBA" id="ARBA00022989"/>
    </source>
</evidence>
<comment type="subcellular location">
    <subcellularLocation>
        <location evidence="1">Membrane</location>
    </subcellularLocation>
</comment>
<name>R8B1H9_9GAMM</name>
<dbReference type="GO" id="GO:0007165">
    <property type="term" value="P:signal transduction"/>
    <property type="evidence" value="ECO:0007669"/>
    <property type="project" value="UniProtKB-KW"/>
</dbReference>
<feature type="domain" description="Methyl-accepting transducer" evidence="9">
    <location>
        <begin position="265"/>
        <end position="498"/>
    </location>
</feature>
<accession>R8B1H9</accession>
<evidence type="ECO:0000256" key="2">
    <source>
        <dbReference type="ARBA" id="ARBA00022692"/>
    </source>
</evidence>
<dbReference type="PANTHER" id="PTHR32089">
    <property type="entry name" value="METHYL-ACCEPTING CHEMOTAXIS PROTEIN MCPB"/>
    <property type="match status" value="1"/>
</dbReference>
<dbReference type="PATRIC" id="fig|1318628.3.peg.1345"/>
<evidence type="ECO:0000313" key="10">
    <source>
        <dbReference type="EMBL" id="EON92424.1"/>
    </source>
</evidence>
<dbReference type="GO" id="GO:0006935">
    <property type="term" value="P:chemotaxis"/>
    <property type="evidence" value="ECO:0007669"/>
    <property type="project" value="InterPro"/>
</dbReference>
<organism evidence="10 11">
    <name type="scientific">Marinobacter lipolyticus SM19</name>
    <dbReference type="NCBI Taxonomy" id="1318628"/>
    <lineage>
        <taxon>Bacteria</taxon>
        <taxon>Pseudomonadati</taxon>
        <taxon>Pseudomonadota</taxon>
        <taxon>Gammaproteobacteria</taxon>
        <taxon>Pseudomonadales</taxon>
        <taxon>Marinobacteraceae</taxon>
        <taxon>Marinobacter</taxon>
    </lineage>
</organism>
<dbReference type="Gene3D" id="1.10.287.950">
    <property type="entry name" value="Methyl-accepting chemotaxis protein"/>
    <property type="match status" value="1"/>
</dbReference>
<keyword evidence="2 8" id="KW-0812">Transmembrane</keyword>
<dbReference type="SMART" id="SM00283">
    <property type="entry name" value="MA"/>
    <property type="match status" value="1"/>
</dbReference>
<dbReference type="Proteomes" id="UP000016540">
    <property type="component" value="Unassembled WGS sequence"/>
</dbReference>
<evidence type="ECO:0000256" key="8">
    <source>
        <dbReference type="SAM" id="Phobius"/>
    </source>
</evidence>
<dbReference type="PANTHER" id="PTHR32089:SF112">
    <property type="entry name" value="LYSOZYME-LIKE PROTEIN-RELATED"/>
    <property type="match status" value="1"/>
</dbReference>
<reference evidence="10 11" key="1">
    <citation type="journal article" date="2013" name="Genome Announc.">
        <title>Draft Genome Sequence of the Moderately Halophilic Bacterium Marinobacter lipolyticus Strain SM19.</title>
        <authorList>
            <person name="Papke R.T."/>
            <person name="de la Haba R.R."/>
            <person name="Infante-Dominguez C."/>
            <person name="Perez D."/>
            <person name="Sanchez-Porro C."/>
            <person name="Lapierre P."/>
            <person name="Ventosa A."/>
        </authorList>
    </citation>
    <scope>NUCLEOTIDE SEQUENCE [LARGE SCALE GENOMIC DNA]</scope>
    <source>
        <strain evidence="10 11">SM19</strain>
    </source>
</reference>
<evidence type="ECO:0000256" key="5">
    <source>
        <dbReference type="ARBA" id="ARBA00023224"/>
    </source>
</evidence>
<dbReference type="GO" id="GO:0016020">
    <property type="term" value="C:membrane"/>
    <property type="evidence" value="ECO:0007669"/>
    <property type="project" value="UniProtKB-SubCell"/>
</dbReference>
<dbReference type="EMBL" id="ASAD01000010">
    <property type="protein sequence ID" value="EON92424.1"/>
    <property type="molecule type" value="Genomic_DNA"/>
</dbReference>
<dbReference type="InterPro" id="IPR004090">
    <property type="entry name" value="Chemotax_Me-accpt_rcpt"/>
</dbReference>
<dbReference type="Pfam" id="PF00015">
    <property type="entry name" value="MCPsignal"/>
    <property type="match status" value="1"/>
</dbReference>
<dbReference type="STRING" id="1318628.MARLIPOL_06724"/>
<evidence type="ECO:0000256" key="7">
    <source>
        <dbReference type="PROSITE-ProRule" id="PRU00284"/>
    </source>
</evidence>
<dbReference type="eggNOG" id="COG0840">
    <property type="taxonomic scope" value="Bacteria"/>
</dbReference>
<dbReference type="SUPFAM" id="SSF58104">
    <property type="entry name" value="Methyl-accepting chemotaxis protein (MCP) signaling domain"/>
    <property type="match status" value="1"/>
</dbReference>
<dbReference type="PRINTS" id="PR00260">
    <property type="entry name" value="CHEMTRNSDUCR"/>
</dbReference>
<evidence type="ECO:0000256" key="1">
    <source>
        <dbReference type="ARBA" id="ARBA00004370"/>
    </source>
</evidence>
<evidence type="ECO:0000256" key="6">
    <source>
        <dbReference type="ARBA" id="ARBA00029447"/>
    </source>
</evidence>
<evidence type="ECO:0000313" key="11">
    <source>
        <dbReference type="Proteomes" id="UP000016540"/>
    </source>
</evidence>
<dbReference type="HOGENOM" id="CLU_000445_107_27_6"/>
<keyword evidence="4 8" id="KW-0472">Membrane</keyword>
<proteinExistence type="inferred from homology"/>
<dbReference type="PROSITE" id="PS50111">
    <property type="entry name" value="CHEMOTAXIS_TRANSDUC_2"/>
    <property type="match status" value="1"/>
</dbReference>
<comment type="caution">
    <text evidence="10">The sequence shown here is derived from an EMBL/GenBank/DDBJ whole genome shotgun (WGS) entry which is preliminary data.</text>
</comment>
<dbReference type="OrthoDB" id="5914597at2"/>
<keyword evidence="5 7" id="KW-0807">Transducer</keyword>
<comment type="similarity">
    <text evidence="6">Belongs to the methyl-accepting chemotaxis (MCP) protein family.</text>
</comment>
<dbReference type="RefSeq" id="WP_012137350.1">
    <property type="nucleotide sequence ID" value="NZ_KE007317.1"/>
</dbReference>
<keyword evidence="11" id="KW-1185">Reference proteome</keyword>
<evidence type="ECO:0000256" key="4">
    <source>
        <dbReference type="ARBA" id="ARBA00023136"/>
    </source>
</evidence>
<dbReference type="AlphaFoldDB" id="R8B1H9"/>
<gene>
    <name evidence="10" type="ORF">MARLIPOL_06724</name>
</gene>